<keyword evidence="3" id="KW-1185">Reference proteome</keyword>
<reference evidence="3" key="1">
    <citation type="submission" date="2014-04" db="EMBL/GenBank/DDBJ databases">
        <title>Evolutionary Origins and Diversification of the Mycorrhizal Mutualists.</title>
        <authorList>
            <consortium name="DOE Joint Genome Institute"/>
            <consortium name="Mycorrhizal Genomics Consortium"/>
            <person name="Kohler A."/>
            <person name="Kuo A."/>
            <person name="Nagy L.G."/>
            <person name="Floudas D."/>
            <person name="Copeland A."/>
            <person name="Barry K.W."/>
            <person name="Cichocki N."/>
            <person name="Veneault-Fourrey C."/>
            <person name="LaButti K."/>
            <person name="Lindquist E.A."/>
            <person name="Lipzen A."/>
            <person name="Lundell T."/>
            <person name="Morin E."/>
            <person name="Murat C."/>
            <person name="Riley R."/>
            <person name="Ohm R."/>
            <person name="Sun H."/>
            <person name="Tunlid A."/>
            <person name="Henrissat B."/>
            <person name="Grigoriev I.V."/>
            <person name="Hibbett D.S."/>
            <person name="Martin F."/>
        </authorList>
    </citation>
    <scope>NUCLEOTIDE SEQUENCE [LARGE SCALE GENOMIC DNA]</scope>
    <source>
        <strain evidence="3">FD-334 SS-4</strain>
    </source>
</reference>
<sequence>MDQAGLSSDSVLQTLLKTNRPPTDEETAIIRESMAPTNATLKSVEAQISETMARIEALKLQVKQAENKLQRLREEEAAIWETFADHRRIFSPFRNIPEDVLREICIQACMGGDIPALSYSKDTLPYVLAQICSGMRHIALTTPIIWASMHVEIGAFFCLGLRGYERVYSALARKASTWFDRAGGLGLTVSIVEYRDSYPKFDVQCDPSTILFDTLLSYSTRWKELKFDSHCDGVLSAPMARIAALTAVDVPLLQSVSFVLEYFRQDPELYDSVLLKIPTLKHVKLETWNIQVFTVDWAILTSITLRGYSYWPSSLSRGQLATILQQTKCLVFCDIDVGPGDLQEHSPKISLPFLKTLIVGETASRSGTSGAQSILDLITAPILEILHMGRLAFLNFSDFFKRSPCIWKLSIPYFDNDKSLTDVMGFLSHCPSLTVLSIWPCNWNLDTRDANIFLQAFVEGDTSAICPRLQYFEFTGNIDFSLQTLSLFLEGKQGDLAALNIMPWKKVAIDVRGIKDAEKYQQVLDLFSQKKAAGLDIQVKRPRDGCFY</sequence>
<feature type="coiled-coil region" evidence="1">
    <location>
        <begin position="41"/>
        <end position="75"/>
    </location>
</feature>
<protein>
    <recommendedName>
        <fullName evidence="4">F-box domain-containing protein</fullName>
    </recommendedName>
</protein>
<evidence type="ECO:0000256" key="1">
    <source>
        <dbReference type="SAM" id="Coils"/>
    </source>
</evidence>
<organism evidence="2 3">
    <name type="scientific">Hypholoma sublateritium (strain FD-334 SS-4)</name>
    <dbReference type="NCBI Taxonomy" id="945553"/>
    <lineage>
        <taxon>Eukaryota</taxon>
        <taxon>Fungi</taxon>
        <taxon>Dikarya</taxon>
        <taxon>Basidiomycota</taxon>
        <taxon>Agaricomycotina</taxon>
        <taxon>Agaricomycetes</taxon>
        <taxon>Agaricomycetidae</taxon>
        <taxon>Agaricales</taxon>
        <taxon>Agaricineae</taxon>
        <taxon>Strophariaceae</taxon>
        <taxon>Hypholoma</taxon>
    </lineage>
</organism>
<name>A0A0D2NQG5_HYPSF</name>
<gene>
    <name evidence="2" type="ORF">HYPSUDRAFT_44691</name>
</gene>
<dbReference type="Proteomes" id="UP000054270">
    <property type="component" value="Unassembled WGS sequence"/>
</dbReference>
<dbReference type="EMBL" id="KN817582">
    <property type="protein sequence ID" value="KJA19021.1"/>
    <property type="molecule type" value="Genomic_DNA"/>
</dbReference>
<dbReference type="SUPFAM" id="SSF52047">
    <property type="entry name" value="RNI-like"/>
    <property type="match status" value="1"/>
</dbReference>
<keyword evidence="1" id="KW-0175">Coiled coil</keyword>
<proteinExistence type="predicted"/>
<evidence type="ECO:0008006" key="4">
    <source>
        <dbReference type="Google" id="ProtNLM"/>
    </source>
</evidence>
<dbReference type="InterPro" id="IPR032675">
    <property type="entry name" value="LRR_dom_sf"/>
</dbReference>
<dbReference type="OrthoDB" id="3365698at2759"/>
<evidence type="ECO:0000313" key="3">
    <source>
        <dbReference type="Proteomes" id="UP000054270"/>
    </source>
</evidence>
<evidence type="ECO:0000313" key="2">
    <source>
        <dbReference type="EMBL" id="KJA19021.1"/>
    </source>
</evidence>
<dbReference type="AlphaFoldDB" id="A0A0D2NQG5"/>
<dbReference type="STRING" id="945553.A0A0D2NQG5"/>
<accession>A0A0D2NQG5</accession>
<dbReference type="Gene3D" id="3.80.10.10">
    <property type="entry name" value="Ribonuclease Inhibitor"/>
    <property type="match status" value="1"/>
</dbReference>